<feature type="transmembrane region" description="Helical" evidence="9">
    <location>
        <begin position="273"/>
        <end position="294"/>
    </location>
</feature>
<dbReference type="GO" id="GO:0005886">
    <property type="term" value="C:plasma membrane"/>
    <property type="evidence" value="ECO:0007669"/>
    <property type="project" value="UniProtKB-SubCell"/>
</dbReference>
<dbReference type="PROSITE" id="PS00216">
    <property type="entry name" value="SUGAR_TRANSPORT_1"/>
    <property type="match status" value="2"/>
</dbReference>
<dbReference type="InterPro" id="IPR005828">
    <property type="entry name" value="MFS_sugar_transport-like"/>
</dbReference>
<dbReference type="InterPro" id="IPR044775">
    <property type="entry name" value="MFS_ERD6/Tret1-like"/>
</dbReference>
<dbReference type="InterPro" id="IPR005829">
    <property type="entry name" value="Sugar_transporter_CS"/>
</dbReference>
<evidence type="ECO:0000313" key="11">
    <source>
        <dbReference type="Proteomes" id="UP000504635"/>
    </source>
</evidence>
<dbReference type="OrthoDB" id="6612291at2759"/>
<keyword evidence="11" id="KW-1185">Reference proteome</keyword>
<dbReference type="InterPro" id="IPR050549">
    <property type="entry name" value="MFS_Trehalose_Transporter"/>
</dbReference>
<dbReference type="CDD" id="cd17358">
    <property type="entry name" value="MFS_GLUT6_8_Class3_like"/>
    <property type="match status" value="1"/>
</dbReference>
<dbReference type="InParanoid" id="A0A6J2YFP7"/>
<evidence type="ECO:0000256" key="6">
    <source>
        <dbReference type="ARBA" id="ARBA00023180"/>
    </source>
</evidence>
<dbReference type="KEGG" id="soy:115886615"/>
<sequence>MSSNTDESEVIMLNENEIKNSSSKVKQYLAALTVSFGAFAVGTVLSWTSVALPYVTNNQQNSAQDFPTFKITHEEEALVGALLTVGALVSAIPSGCLADKVGRKKAILITMVPLLVNWGLISYVSNTWLLLLARFIAGMGVGGYCVVAPMYLAEIADASCRGTFGSFFQLFICAGILFTCLLGPITTWTSLSLILAVVPGIFICIFLFQPESPLYLIKKERISDAEVTLRYLRGPRYQVKKELMVLQKDIEDSCQKSRSLKDILTTKRYKKSLIAVLGVLLFQQFSGINALIFYTVPIFQASGSTLSPTLAAITVNIVQVLATYVSSLIVERAGRKLYLFISAAGMFLCLVTLATFFYVKSFNSEISQGLGLVPIISMVVFMASYSIGFGPIPWMLLGELFAPEIKAVATGVAILANWIFAFLVTFFFPILNLKLGTHVTFYVFSCFMLVALVFIRYVIPESKGKSLMEIQKMLEN</sequence>
<dbReference type="PRINTS" id="PR00171">
    <property type="entry name" value="SUGRTRNSPORT"/>
</dbReference>
<feature type="transmembrane region" description="Helical" evidence="9">
    <location>
        <begin position="408"/>
        <end position="433"/>
    </location>
</feature>
<feature type="transmembrane region" description="Helical" evidence="9">
    <location>
        <begin position="131"/>
        <end position="152"/>
    </location>
</feature>
<dbReference type="PANTHER" id="PTHR48021:SF86">
    <property type="entry name" value="FACILITATED TREHALOSE TRANSPORTER TRET1-1-LIKE PROTEIN"/>
    <property type="match status" value="1"/>
</dbReference>
<feature type="transmembrane region" description="Helical" evidence="9">
    <location>
        <begin position="337"/>
        <end position="359"/>
    </location>
</feature>
<dbReference type="InterPro" id="IPR036259">
    <property type="entry name" value="MFS_trans_sf"/>
</dbReference>
<dbReference type="PANTHER" id="PTHR48021">
    <property type="match status" value="1"/>
</dbReference>
<organism evidence="11 12">
    <name type="scientific">Sitophilus oryzae</name>
    <name type="common">Rice weevil</name>
    <name type="synonym">Curculio oryzae</name>
    <dbReference type="NCBI Taxonomy" id="7048"/>
    <lineage>
        <taxon>Eukaryota</taxon>
        <taxon>Metazoa</taxon>
        <taxon>Ecdysozoa</taxon>
        <taxon>Arthropoda</taxon>
        <taxon>Hexapoda</taxon>
        <taxon>Insecta</taxon>
        <taxon>Pterygota</taxon>
        <taxon>Neoptera</taxon>
        <taxon>Endopterygota</taxon>
        <taxon>Coleoptera</taxon>
        <taxon>Polyphaga</taxon>
        <taxon>Cucujiformia</taxon>
        <taxon>Curculionidae</taxon>
        <taxon>Dryophthorinae</taxon>
        <taxon>Sitophilus</taxon>
    </lineage>
</organism>
<evidence type="ECO:0000256" key="4">
    <source>
        <dbReference type="ARBA" id="ARBA00022989"/>
    </source>
</evidence>
<dbReference type="RefSeq" id="XP_030761715.1">
    <property type="nucleotide sequence ID" value="XM_030905855.1"/>
</dbReference>
<feature type="transmembrane region" description="Helical" evidence="9">
    <location>
        <begin position="106"/>
        <end position="125"/>
    </location>
</feature>
<comment type="similarity">
    <text evidence="7">Belongs to the major facilitator superfamily. Sugar transporter (TC 2.A.1.1) family. Trehalose transporter subfamily.</text>
</comment>
<feature type="transmembrane region" description="Helical" evidence="9">
    <location>
        <begin position="306"/>
        <end position="325"/>
    </location>
</feature>
<feature type="transmembrane region" description="Helical" evidence="9">
    <location>
        <begin position="28"/>
        <end position="48"/>
    </location>
</feature>
<accession>A0A6J2YFP7</accession>
<dbReference type="PROSITE" id="PS00217">
    <property type="entry name" value="SUGAR_TRANSPORT_2"/>
    <property type="match status" value="1"/>
</dbReference>
<evidence type="ECO:0000256" key="7">
    <source>
        <dbReference type="ARBA" id="ARBA00024348"/>
    </source>
</evidence>
<dbReference type="PROSITE" id="PS50850">
    <property type="entry name" value="MFS"/>
    <property type="match status" value="1"/>
</dbReference>
<name>A0A6J2YFP7_SITOR</name>
<evidence type="ECO:0000256" key="5">
    <source>
        <dbReference type="ARBA" id="ARBA00023136"/>
    </source>
</evidence>
<keyword evidence="2" id="KW-1003">Cell membrane</keyword>
<dbReference type="InterPro" id="IPR020846">
    <property type="entry name" value="MFS_dom"/>
</dbReference>
<dbReference type="Gene3D" id="1.20.1250.20">
    <property type="entry name" value="MFS general substrate transporter like domains"/>
    <property type="match status" value="1"/>
</dbReference>
<keyword evidence="3 9" id="KW-0812">Transmembrane</keyword>
<keyword evidence="5 9" id="KW-0472">Membrane</keyword>
<feature type="transmembrane region" description="Helical" evidence="9">
    <location>
        <begin position="191"/>
        <end position="208"/>
    </location>
</feature>
<keyword evidence="8" id="KW-0813">Transport</keyword>
<dbReference type="Pfam" id="PF00083">
    <property type="entry name" value="Sugar_tr"/>
    <property type="match status" value="1"/>
</dbReference>
<evidence type="ECO:0000256" key="1">
    <source>
        <dbReference type="ARBA" id="ARBA00004651"/>
    </source>
</evidence>
<dbReference type="AlphaFoldDB" id="A0A6J2YFP7"/>
<evidence type="ECO:0000256" key="8">
    <source>
        <dbReference type="RuleBase" id="RU003346"/>
    </source>
</evidence>
<dbReference type="GeneID" id="115886615"/>
<gene>
    <name evidence="12" type="primary">LOC115886615</name>
</gene>
<evidence type="ECO:0000256" key="3">
    <source>
        <dbReference type="ARBA" id="ARBA00022692"/>
    </source>
</evidence>
<feature type="domain" description="Major facilitator superfamily (MFS) profile" evidence="10">
    <location>
        <begin position="30"/>
        <end position="463"/>
    </location>
</feature>
<protein>
    <submittedName>
        <fullName evidence="12">Facilitated trehalose transporter Tret1-like</fullName>
    </submittedName>
</protein>
<evidence type="ECO:0000256" key="9">
    <source>
        <dbReference type="SAM" id="Phobius"/>
    </source>
</evidence>
<feature type="transmembrane region" description="Helical" evidence="9">
    <location>
        <begin position="439"/>
        <end position="459"/>
    </location>
</feature>
<dbReference type="FunFam" id="1.20.1250.20:FF:000055">
    <property type="entry name" value="Facilitated trehalose transporter Tret1-2 homolog"/>
    <property type="match status" value="1"/>
</dbReference>
<evidence type="ECO:0000259" key="10">
    <source>
        <dbReference type="PROSITE" id="PS50850"/>
    </source>
</evidence>
<reference evidence="12" key="1">
    <citation type="submission" date="2025-08" db="UniProtKB">
        <authorList>
            <consortium name="RefSeq"/>
        </authorList>
    </citation>
    <scope>IDENTIFICATION</scope>
    <source>
        <tissue evidence="12">Gonads</tissue>
    </source>
</reference>
<feature type="transmembrane region" description="Helical" evidence="9">
    <location>
        <begin position="77"/>
        <end position="99"/>
    </location>
</feature>
<keyword evidence="4 9" id="KW-1133">Transmembrane helix</keyword>
<comment type="subcellular location">
    <subcellularLocation>
        <location evidence="1">Cell membrane</location>
        <topology evidence="1">Multi-pass membrane protein</topology>
    </subcellularLocation>
</comment>
<keyword evidence="6" id="KW-0325">Glycoprotein</keyword>
<dbReference type="InterPro" id="IPR003663">
    <property type="entry name" value="Sugar/inositol_transpt"/>
</dbReference>
<dbReference type="GO" id="GO:0051119">
    <property type="term" value="F:sugar transmembrane transporter activity"/>
    <property type="evidence" value="ECO:0007669"/>
    <property type="project" value="InterPro"/>
</dbReference>
<feature type="transmembrane region" description="Helical" evidence="9">
    <location>
        <begin position="371"/>
        <end position="396"/>
    </location>
</feature>
<evidence type="ECO:0000256" key="2">
    <source>
        <dbReference type="ARBA" id="ARBA00022475"/>
    </source>
</evidence>
<dbReference type="FunCoup" id="A0A6J2YFP7">
    <property type="interactions" value="10"/>
</dbReference>
<evidence type="ECO:0000313" key="12">
    <source>
        <dbReference type="RefSeq" id="XP_030761715.1"/>
    </source>
</evidence>
<feature type="transmembrane region" description="Helical" evidence="9">
    <location>
        <begin position="164"/>
        <end position="185"/>
    </location>
</feature>
<dbReference type="Proteomes" id="UP000504635">
    <property type="component" value="Unplaced"/>
</dbReference>
<dbReference type="NCBIfam" id="TIGR00879">
    <property type="entry name" value="SP"/>
    <property type="match status" value="1"/>
</dbReference>
<dbReference type="SUPFAM" id="SSF103473">
    <property type="entry name" value="MFS general substrate transporter"/>
    <property type="match status" value="1"/>
</dbReference>
<proteinExistence type="inferred from homology"/>